<evidence type="ECO:0000313" key="2">
    <source>
        <dbReference type="Proteomes" id="UP000562464"/>
    </source>
</evidence>
<proteinExistence type="predicted"/>
<dbReference type="AlphaFoldDB" id="A0A841C2T0"/>
<accession>A0A841C2T0</accession>
<protein>
    <submittedName>
        <fullName evidence="1">Uncharacterized protein</fullName>
    </submittedName>
</protein>
<gene>
    <name evidence="1" type="ORF">HNQ37_001159</name>
</gene>
<feature type="non-terminal residue" evidence="1">
    <location>
        <position position="33"/>
    </location>
</feature>
<comment type="caution">
    <text evidence="1">The sequence shown here is derived from an EMBL/GenBank/DDBJ whole genome shotgun (WGS) entry which is preliminary data.</text>
</comment>
<organism evidence="1 2">
    <name type="scientific">Lactovum miscens</name>
    <dbReference type="NCBI Taxonomy" id="190387"/>
    <lineage>
        <taxon>Bacteria</taxon>
        <taxon>Bacillati</taxon>
        <taxon>Bacillota</taxon>
        <taxon>Bacilli</taxon>
        <taxon>Lactobacillales</taxon>
        <taxon>Streptococcaceae</taxon>
        <taxon>Lactovum</taxon>
    </lineage>
</organism>
<dbReference type="Proteomes" id="UP000562464">
    <property type="component" value="Unassembled WGS sequence"/>
</dbReference>
<dbReference type="EMBL" id="JACHHV010000019">
    <property type="protein sequence ID" value="MBB5888266.1"/>
    <property type="molecule type" value="Genomic_DNA"/>
</dbReference>
<sequence>MKANCKFNLATPIHLKWCLILEHFSWITIHPSL</sequence>
<reference evidence="1 2" key="1">
    <citation type="submission" date="2020-08" db="EMBL/GenBank/DDBJ databases">
        <title>Genomic Encyclopedia of Type Strains, Phase IV (KMG-IV): sequencing the most valuable type-strain genomes for metagenomic binning, comparative biology and taxonomic classification.</title>
        <authorList>
            <person name="Goeker M."/>
        </authorList>
    </citation>
    <scope>NUCLEOTIDE SEQUENCE [LARGE SCALE GENOMIC DNA]</scope>
    <source>
        <strain evidence="1 2">DSM 14925</strain>
    </source>
</reference>
<keyword evidence="2" id="KW-1185">Reference proteome</keyword>
<evidence type="ECO:0000313" key="1">
    <source>
        <dbReference type="EMBL" id="MBB5888266.1"/>
    </source>
</evidence>
<name>A0A841C2T0_9LACT</name>